<dbReference type="EMBL" id="CAEY01000114">
    <property type="status" value="NOT_ANNOTATED_CDS"/>
    <property type="molecule type" value="Genomic_DNA"/>
</dbReference>
<feature type="transmembrane region" description="Helical" evidence="1">
    <location>
        <begin position="6"/>
        <end position="28"/>
    </location>
</feature>
<organism evidence="2 3">
    <name type="scientific">Tetranychus urticae</name>
    <name type="common">Two-spotted spider mite</name>
    <dbReference type="NCBI Taxonomy" id="32264"/>
    <lineage>
        <taxon>Eukaryota</taxon>
        <taxon>Metazoa</taxon>
        <taxon>Ecdysozoa</taxon>
        <taxon>Arthropoda</taxon>
        <taxon>Chelicerata</taxon>
        <taxon>Arachnida</taxon>
        <taxon>Acari</taxon>
        <taxon>Acariformes</taxon>
        <taxon>Trombidiformes</taxon>
        <taxon>Prostigmata</taxon>
        <taxon>Eleutherengona</taxon>
        <taxon>Raphignathae</taxon>
        <taxon>Tetranychoidea</taxon>
        <taxon>Tetranychidae</taxon>
        <taxon>Tetranychus</taxon>
    </lineage>
</organism>
<evidence type="ECO:0000313" key="2">
    <source>
        <dbReference type="EnsemblMetazoa" id="tetur12g02210.1"/>
    </source>
</evidence>
<dbReference type="HOGENOM" id="CLU_3360313_0_0_1"/>
<name>T1KIQ6_TETUR</name>
<keyword evidence="1" id="KW-0472">Membrane</keyword>
<keyword evidence="1" id="KW-0812">Transmembrane</keyword>
<reference evidence="2" key="2">
    <citation type="submission" date="2015-06" db="UniProtKB">
        <authorList>
            <consortium name="EnsemblMetazoa"/>
        </authorList>
    </citation>
    <scope>IDENTIFICATION</scope>
</reference>
<accession>T1KIQ6</accession>
<evidence type="ECO:0000256" key="1">
    <source>
        <dbReference type="SAM" id="Phobius"/>
    </source>
</evidence>
<dbReference type="Proteomes" id="UP000015104">
    <property type="component" value="Unassembled WGS sequence"/>
</dbReference>
<dbReference type="AlphaFoldDB" id="T1KIQ6"/>
<reference evidence="3" key="1">
    <citation type="submission" date="2011-08" db="EMBL/GenBank/DDBJ databases">
        <authorList>
            <person name="Rombauts S."/>
        </authorList>
    </citation>
    <scope>NUCLEOTIDE SEQUENCE</scope>
    <source>
        <strain evidence="3">London</strain>
    </source>
</reference>
<keyword evidence="3" id="KW-1185">Reference proteome</keyword>
<sequence length="36" mass="4161">MTIISNGVDCIFGSIIVWFNVIPIIIIYKRLVYKSM</sequence>
<protein>
    <submittedName>
        <fullName evidence="2">Uncharacterized protein</fullName>
    </submittedName>
</protein>
<keyword evidence="1" id="KW-1133">Transmembrane helix</keyword>
<evidence type="ECO:0000313" key="3">
    <source>
        <dbReference type="Proteomes" id="UP000015104"/>
    </source>
</evidence>
<proteinExistence type="predicted"/>
<dbReference type="EnsemblMetazoa" id="tetur12g02210.1">
    <property type="protein sequence ID" value="tetur12g02210.1"/>
    <property type="gene ID" value="tetur12g02210"/>
</dbReference>